<reference evidence="1 2" key="1">
    <citation type="submission" date="2015-06" db="EMBL/GenBank/DDBJ databases">
        <title>Expansion of signal transduction pathways in fungi by whole-genome duplication.</title>
        <authorList>
            <consortium name="DOE Joint Genome Institute"/>
            <person name="Corrochano L.M."/>
            <person name="Kuo A."/>
            <person name="Marcet-Houben M."/>
            <person name="Polaino S."/>
            <person name="Salamov A."/>
            <person name="Villalobos J.M."/>
            <person name="Alvarez M.I."/>
            <person name="Avalos J."/>
            <person name="Benito E.P."/>
            <person name="Benoit I."/>
            <person name="Burger G."/>
            <person name="Camino L.P."/>
            <person name="Canovas D."/>
            <person name="Cerda-Olmedo E."/>
            <person name="Cheng J.-F."/>
            <person name="Dominguez A."/>
            <person name="Elias M."/>
            <person name="Eslava A.P."/>
            <person name="Glaser F."/>
            <person name="Grimwood J."/>
            <person name="Gutierrez G."/>
            <person name="Heitman J."/>
            <person name="Henrissat B."/>
            <person name="Iturriaga E.A."/>
            <person name="Lang B.F."/>
            <person name="Lavin J.L."/>
            <person name="Lee S."/>
            <person name="Li W."/>
            <person name="Lindquist E."/>
            <person name="Lopez-Garcia S."/>
            <person name="Luque E.M."/>
            <person name="Marcos A.T."/>
            <person name="Martin J."/>
            <person name="Mccluskey K."/>
            <person name="Medina H.R."/>
            <person name="Miralles-Duran A."/>
            <person name="Miyazaki A."/>
            <person name="Munoz-Torres E."/>
            <person name="Oguiza J.A."/>
            <person name="Ohm R."/>
            <person name="Olmedo M."/>
            <person name="Orejas M."/>
            <person name="Ortiz-Castellanos L."/>
            <person name="Pisabarro A.G."/>
            <person name="Rodriguez-Romero J."/>
            <person name="Ruiz-Herrera J."/>
            <person name="Ruiz-Vazquez R."/>
            <person name="Sanz C."/>
            <person name="Schackwitz W."/>
            <person name="Schmutz J."/>
            <person name="Shahriari M."/>
            <person name="Shelest E."/>
            <person name="Silva-Franco F."/>
            <person name="Soanes D."/>
            <person name="Syed K."/>
            <person name="Tagua V.G."/>
            <person name="Talbot N.J."/>
            <person name="Thon M."/>
            <person name="De Vries R.P."/>
            <person name="Wiebenga A."/>
            <person name="Yadav J.S."/>
            <person name="Braun E.L."/>
            <person name="Baker S."/>
            <person name="Garre V."/>
            <person name="Horwitz B."/>
            <person name="Torres-Martinez S."/>
            <person name="Idnurm A."/>
            <person name="Herrera-Estrella A."/>
            <person name="Gabaldon T."/>
            <person name="Grigoriev I.V."/>
        </authorList>
    </citation>
    <scope>NUCLEOTIDE SEQUENCE [LARGE SCALE GENOMIC DNA]</scope>
    <source>
        <strain evidence="1 2">CBS 277.49</strain>
    </source>
</reference>
<accession>A0A168IC03</accession>
<gene>
    <name evidence="1" type="ORF">MUCCIDRAFT_113233</name>
</gene>
<organism evidence="1 2">
    <name type="scientific">Mucor lusitanicus CBS 277.49</name>
    <dbReference type="NCBI Taxonomy" id="747725"/>
    <lineage>
        <taxon>Eukaryota</taxon>
        <taxon>Fungi</taxon>
        <taxon>Fungi incertae sedis</taxon>
        <taxon>Mucoromycota</taxon>
        <taxon>Mucoromycotina</taxon>
        <taxon>Mucoromycetes</taxon>
        <taxon>Mucorales</taxon>
        <taxon>Mucorineae</taxon>
        <taxon>Mucoraceae</taxon>
        <taxon>Mucor</taxon>
    </lineage>
</organism>
<sequence length="87" mass="10120">MSINFKEFYGVNQVEAMNWIKVAWNKVKDVTIANCWRHSTLLQLRDDSHEAINSDDLDLVSDDIANVDIVDDIDKDIVEELENQNFH</sequence>
<dbReference type="Proteomes" id="UP000077051">
    <property type="component" value="Unassembled WGS sequence"/>
</dbReference>
<protein>
    <recommendedName>
        <fullName evidence="3">DDE-1 domain-containing protein</fullName>
    </recommendedName>
</protein>
<name>A0A168IC03_MUCCL</name>
<comment type="caution">
    <text evidence="1">The sequence shown here is derived from an EMBL/GenBank/DDBJ whole genome shotgun (WGS) entry which is preliminary data.</text>
</comment>
<dbReference type="AlphaFoldDB" id="A0A168IC03"/>
<dbReference type="EMBL" id="AMYB01000007">
    <property type="protein sequence ID" value="OAC99791.1"/>
    <property type="molecule type" value="Genomic_DNA"/>
</dbReference>
<proteinExistence type="predicted"/>
<dbReference type="VEuPathDB" id="FungiDB:MUCCIDRAFT_113233"/>
<dbReference type="STRING" id="747725.A0A168IC03"/>
<evidence type="ECO:0000313" key="2">
    <source>
        <dbReference type="Proteomes" id="UP000077051"/>
    </source>
</evidence>
<evidence type="ECO:0008006" key="3">
    <source>
        <dbReference type="Google" id="ProtNLM"/>
    </source>
</evidence>
<keyword evidence="2" id="KW-1185">Reference proteome</keyword>
<evidence type="ECO:0000313" key="1">
    <source>
        <dbReference type="EMBL" id="OAC99791.1"/>
    </source>
</evidence>
<dbReference type="OrthoDB" id="2446582at2759"/>